<dbReference type="InterPro" id="IPR009362">
    <property type="entry name" value="YhcG_C"/>
</dbReference>
<reference evidence="3" key="1">
    <citation type="submission" date="2020-01" db="EMBL/GenBank/DDBJ databases">
        <authorList>
            <person name="Meier V. D."/>
            <person name="Meier V D."/>
        </authorList>
    </citation>
    <scope>NUCLEOTIDE SEQUENCE</scope>
    <source>
        <strain evidence="3">HLG_WM_MAG_09</strain>
    </source>
</reference>
<sequence length="373" mass="43249">MDKKIPIANDQDLLTRIRDIWEASRTQAIRTVNSAHVCANWLIGKQIIEAEQAGTQRAEYGKMLLKSLSQQLTDEYGRGFSVSTLQYMRSFFLAYPELIEIQHAPRVKSSLTLPQQHNDDWQPGKLHTALSWTHYRTLLKVDRQEARQFYEIEAIKNGWSARQLERQISTLLFDRLLKSKDKDGVMLLANNGLTVTRPQDVIKDPYVLEFLDLPEARQWHESELEQALLSQLQDFLLELGSGFAFIGRQQRLTLDGDHFYPDMVFYHVKLKCYVVVDLKLDKLSHADLGQMQLYVNYYDQEIAGPDDSPSIGLILCTEKNDAVVRYVLGDENQQIFASRYQLHLPTEEQLQQELRREIDSLQLSEPKPSRDDH</sequence>
<dbReference type="Pfam" id="PF17761">
    <property type="entry name" value="DUF1016_N"/>
    <property type="match status" value="1"/>
</dbReference>
<feature type="domain" description="YhcG N-terminal" evidence="2">
    <location>
        <begin position="17"/>
        <end position="175"/>
    </location>
</feature>
<dbReference type="InterPro" id="IPR053148">
    <property type="entry name" value="PD-DEXK-like_domain"/>
</dbReference>
<dbReference type="InterPro" id="IPR041527">
    <property type="entry name" value="YhcG_N"/>
</dbReference>
<gene>
    <name evidence="3" type="ORF">HELGO_WM49508</name>
</gene>
<dbReference type="EMBL" id="CACVAT010000456">
    <property type="protein sequence ID" value="CAA6828024.1"/>
    <property type="molecule type" value="Genomic_DNA"/>
</dbReference>
<dbReference type="Pfam" id="PF06250">
    <property type="entry name" value="YhcG_C"/>
    <property type="match status" value="1"/>
</dbReference>
<accession>A0A6S6UEI1</accession>
<dbReference type="GO" id="GO:0003676">
    <property type="term" value="F:nucleic acid binding"/>
    <property type="evidence" value="ECO:0007669"/>
    <property type="project" value="InterPro"/>
</dbReference>
<evidence type="ECO:0000259" key="1">
    <source>
        <dbReference type="Pfam" id="PF06250"/>
    </source>
</evidence>
<dbReference type="InterPro" id="IPR011856">
    <property type="entry name" value="tRNA_endonuc-like_dom_sf"/>
</dbReference>
<dbReference type="PANTHER" id="PTHR30547">
    <property type="entry name" value="UNCHARACTERIZED PROTEIN YHCG-RELATED"/>
    <property type="match status" value="1"/>
</dbReference>
<evidence type="ECO:0000259" key="2">
    <source>
        <dbReference type="Pfam" id="PF17761"/>
    </source>
</evidence>
<proteinExistence type="predicted"/>
<feature type="domain" description="YhcG PDDEXK nuclease" evidence="1">
    <location>
        <begin position="200"/>
        <end position="354"/>
    </location>
</feature>
<dbReference type="PANTHER" id="PTHR30547:SF5">
    <property type="entry name" value="NUCLEASE YHCG-RELATED"/>
    <property type="match status" value="1"/>
</dbReference>
<evidence type="ECO:0000313" key="3">
    <source>
        <dbReference type="EMBL" id="CAA6828024.1"/>
    </source>
</evidence>
<dbReference type="AlphaFoldDB" id="A0A6S6UEI1"/>
<evidence type="ECO:0008006" key="4">
    <source>
        <dbReference type="Google" id="ProtNLM"/>
    </source>
</evidence>
<name>A0A6S6UEI1_9GAMM</name>
<protein>
    <recommendedName>
        <fullName evidence="4">DUF1016 domain-containing protein</fullName>
    </recommendedName>
</protein>
<organism evidence="3">
    <name type="scientific">uncultured Thiotrichaceae bacterium</name>
    <dbReference type="NCBI Taxonomy" id="298394"/>
    <lineage>
        <taxon>Bacteria</taxon>
        <taxon>Pseudomonadati</taxon>
        <taxon>Pseudomonadota</taxon>
        <taxon>Gammaproteobacteria</taxon>
        <taxon>Thiotrichales</taxon>
        <taxon>Thiotrichaceae</taxon>
        <taxon>environmental samples</taxon>
    </lineage>
</organism>
<dbReference type="Gene3D" id="3.40.1350.10">
    <property type="match status" value="1"/>
</dbReference>